<name>A0A6S6U3Z9_9GAMM</name>
<evidence type="ECO:0000256" key="1">
    <source>
        <dbReference type="SAM" id="SignalP"/>
    </source>
</evidence>
<evidence type="ECO:0000313" key="2">
    <source>
        <dbReference type="EMBL" id="CAA6821419.1"/>
    </source>
</evidence>
<reference evidence="2" key="1">
    <citation type="submission" date="2020-01" db="EMBL/GenBank/DDBJ databases">
        <authorList>
            <person name="Meier V. D."/>
            <person name="Meier V D."/>
        </authorList>
    </citation>
    <scope>NUCLEOTIDE SEQUENCE</scope>
    <source>
        <strain evidence="2">HLG_WM_MAG_07</strain>
    </source>
</reference>
<dbReference type="EMBL" id="CACVAY010000103">
    <property type="protein sequence ID" value="CAA6821419.1"/>
    <property type="molecule type" value="Genomic_DNA"/>
</dbReference>
<feature type="signal peptide" evidence="1">
    <location>
        <begin position="1"/>
        <end position="28"/>
    </location>
</feature>
<feature type="chain" id="PRO_5028219551" evidence="1">
    <location>
        <begin position="29"/>
        <end position="545"/>
    </location>
</feature>
<proteinExistence type="predicted"/>
<gene>
    <name evidence="2" type="ORF">HELGO_WM6058</name>
</gene>
<organism evidence="2">
    <name type="scientific">uncultured Thiotrichaceae bacterium</name>
    <dbReference type="NCBI Taxonomy" id="298394"/>
    <lineage>
        <taxon>Bacteria</taxon>
        <taxon>Pseudomonadati</taxon>
        <taxon>Pseudomonadota</taxon>
        <taxon>Gammaproteobacteria</taxon>
        <taxon>Thiotrichales</taxon>
        <taxon>Thiotrichaceae</taxon>
        <taxon>environmental samples</taxon>
    </lineage>
</organism>
<keyword evidence="1" id="KW-0732">Signal</keyword>
<dbReference type="AlphaFoldDB" id="A0A6S6U3Z9"/>
<accession>A0A6S6U3Z9</accession>
<sequence length="545" mass="62072">MLKKSVATKSIGLFAILLSLFTHSALQAANKFPLGMNTNEVTHLDSSVPFVNLFKMSLPFDEANNKLTRGNIQYDHNGWPKQLNGGQAGTNLLHWVPVGTLPEGNYTVLYDGQGQIEYADDAKLLSRSPGKDIIHISARHDSKRPNDGLDKFIKVTLIIKQSVPQNYLKNIRVLIPGGICARNPFQRVNSANQCGGDYQAFEQHHERIIFNPDYLKFMRGFKTIRFMNMSGITRNSLSSWNQMPRMQQATWAGREGRRGAPLEVMVSLANKLNANAWLNIPEQANDDLVRRYAQFVKARLRPNLKVYLEYTNEAWNPAFTAAKFMQNKGVALKLDPLRHNAGHRFYVQRALQIFRIWKQVYGNSPQLVRVLGAWSANHRLTPLLLDHKNAHKNVDAIAIAPYFFVHKKVESRVNSVPSVFQLLQDDTNPYSLNNVSKMIKKQVEYTKKYNIGLLAYEGGQHLYSPGTRSTKDFPNPFFIGANRAHTMEQMYVRFLEDWRKSTSGSLFVLFSSPRTYQAYGSWGVKEHINQPAAKAPKYRAILQFL</sequence>
<protein>
    <submittedName>
        <fullName evidence="2">Cellulose-binding domain protein</fullName>
    </submittedName>
</protein>